<name>A0A3N4MIF6_9BACT</name>
<proteinExistence type="predicted"/>
<reference evidence="2" key="1">
    <citation type="submission" date="2018-11" db="EMBL/GenBank/DDBJ databases">
        <title>Chitinophaga lutea sp.nov., isolate from arsenic contaminated soil.</title>
        <authorList>
            <person name="Zong Y."/>
        </authorList>
    </citation>
    <scope>NUCLEOTIDE SEQUENCE [LARGE SCALE GENOMIC DNA]</scope>
    <source>
        <strain evidence="2">YLT18</strain>
    </source>
</reference>
<evidence type="ECO:0000313" key="2">
    <source>
        <dbReference type="Proteomes" id="UP000279089"/>
    </source>
</evidence>
<dbReference type="EMBL" id="RMBX01000011">
    <property type="protein sequence ID" value="RPD39439.1"/>
    <property type="molecule type" value="Genomic_DNA"/>
</dbReference>
<dbReference type="Proteomes" id="UP000279089">
    <property type="component" value="Unassembled WGS sequence"/>
</dbReference>
<evidence type="ECO:0000313" key="1">
    <source>
        <dbReference type="EMBL" id="RPD39439.1"/>
    </source>
</evidence>
<dbReference type="AlphaFoldDB" id="A0A3N4MIF6"/>
<gene>
    <name evidence="1" type="ORF">EG028_20165</name>
</gene>
<comment type="caution">
    <text evidence="1">The sequence shown here is derived from an EMBL/GenBank/DDBJ whole genome shotgun (WGS) entry which is preliminary data.</text>
</comment>
<accession>A0A3N4MIF6</accession>
<sequence>MLEYIMAMGEVKRSHSGFRPGCGFWARYFMRPGLKPAFGQLPVHALKRASLRCPIFVRHLPAGLPTGCSVRRSAALPPPGAARHGGWWRARFVGKRRFLLNHLGATIM</sequence>
<organism evidence="1 2">
    <name type="scientific">Chitinophaga barathri</name>
    <dbReference type="NCBI Taxonomy" id="1647451"/>
    <lineage>
        <taxon>Bacteria</taxon>
        <taxon>Pseudomonadati</taxon>
        <taxon>Bacteroidota</taxon>
        <taxon>Chitinophagia</taxon>
        <taxon>Chitinophagales</taxon>
        <taxon>Chitinophagaceae</taxon>
        <taxon>Chitinophaga</taxon>
    </lineage>
</organism>
<protein>
    <submittedName>
        <fullName evidence="1">Uncharacterized protein</fullName>
    </submittedName>
</protein>
<keyword evidence="2" id="KW-1185">Reference proteome</keyword>